<dbReference type="GeneID" id="24721665"/>
<proteinExistence type="predicted"/>
<evidence type="ECO:0000313" key="2">
    <source>
        <dbReference type="Proteomes" id="UP000030323"/>
    </source>
</evidence>
<gene>
    <name evidence="1" type="ORF">CPT_Moon66</name>
</gene>
<dbReference type="EMBL" id="KM236240">
    <property type="protein sequence ID" value="AIX12037.1"/>
    <property type="molecule type" value="Genomic_DNA"/>
</dbReference>
<organism evidence="1 2">
    <name type="scientific">Citrobacter phage Moon</name>
    <dbReference type="NCBI Taxonomy" id="1540095"/>
    <lineage>
        <taxon>Viruses</taxon>
        <taxon>Duplodnaviria</taxon>
        <taxon>Heunggongvirae</taxon>
        <taxon>Uroviricota</taxon>
        <taxon>Caudoviricetes</taxon>
        <taxon>Pantevenvirales</taxon>
        <taxon>Straboviridae</taxon>
        <taxon>Tevenvirinae</taxon>
        <taxon>Moonvirus</taxon>
        <taxon>Moonvirus moon</taxon>
    </lineage>
</organism>
<accession>A0A0A0YQQ8</accession>
<name>A0A0A0YQQ8_9CAUD</name>
<reference evidence="1 2" key="1">
    <citation type="journal article" date="2015" name="Genome Announc.">
        <title>Complete Genome Sequence of Citrobacter freundii Myophage Moon.</title>
        <authorList>
            <person name="Edwards G.B."/>
            <person name="Luna A.J."/>
            <person name="Hernandez A.C."/>
            <person name="Kuty Everett G.F."/>
        </authorList>
    </citation>
    <scope>NUCLEOTIDE SEQUENCE [LARGE SCALE GENOMIC DNA]</scope>
</reference>
<dbReference type="Pfam" id="PF23830">
    <property type="entry name" value="DUF7200"/>
    <property type="match status" value="1"/>
</dbReference>
<dbReference type="InterPro" id="IPR055624">
    <property type="entry name" value="DUF7200"/>
</dbReference>
<dbReference type="KEGG" id="vg:24721665"/>
<dbReference type="RefSeq" id="YP_009146499.1">
    <property type="nucleotide sequence ID" value="NC_027331.1"/>
</dbReference>
<dbReference type="Proteomes" id="UP000030323">
    <property type="component" value="Segment"/>
</dbReference>
<evidence type="ECO:0000313" key="1">
    <source>
        <dbReference type="EMBL" id="AIX12037.1"/>
    </source>
</evidence>
<keyword evidence="2" id="KW-1185">Reference proteome</keyword>
<protein>
    <submittedName>
        <fullName evidence="1">Uncharacterized protein</fullName>
    </submittedName>
</protein>
<sequence>MICDLKFNSLKLEVAHYGTFTVTPLMGITLDVEWFDEFQWVSHCSLLNANGYKTAYESLDKFWKENELHHAADNITFDEFCRIGEALFQMYLILRNN</sequence>